<evidence type="ECO:0000256" key="3">
    <source>
        <dbReference type="ARBA" id="ARBA00022475"/>
    </source>
</evidence>
<evidence type="ECO:0000256" key="5">
    <source>
        <dbReference type="ARBA" id="ARBA00022692"/>
    </source>
</evidence>
<protein>
    <submittedName>
        <fullName evidence="14">Type VII secretion-associated serine protease</fullName>
    </submittedName>
</protein>
<keyword evidence="9 11" id="KW-0472">Membrane</keyword>
<keyword evidence="5 11" id="KW-0812">Transmembrane</keyword>
<comment type="caution">
    <text evidence="14">The sequence shown here is derived from an EMBL/GenBank/DDBJ whole genome shotgun (WGS) entry which is preliminary data.</text>
</comment>
<dbReference type="GO" id="GO:0005886">
    <property type="term" value="C:plasma membrane"/>
    <property type="evidence" value="ECO:0007669"/>
    <property type="project" value="UniProtKB-SubCell"/>
</dbReference>
<name>A0A918PHC5_9ACTN</name>
<feature type="active site" description="Charge relay system" evidence="10">
    <location>
        <position position="63"/>
    </location>
</feature>
<keyword evidence="3" id="KW-1003">Cell membrane</keyword>
<dbReference type="PANTHER" id="PTHR43806">
    <property type="entry name" value="PEPTIDASE S8"/>
    <property type="match status" value="1"/>
</dbReference>
<comment type="subcellular location">
    <subcellularLocation>
        <location evidence="1">Cell membrane</location>
        <topology evidence="1">Single-pass membrane protein</topology>
    </subcellularLocation>
</comment>
<proteinExistence type="inferred from homology"/>
<feature type="active site" description="Charge relay system" evidence="10">
    <location>
        <position position="269"/>
    </location>
</feature>
<dbReference type="SUPFAM" id="SSF52743">
    <property type="entry name" value="Subtilisin-like"/>
    <property type="match status" value="1"/>
</dbReference>
<dbReference type="PROSITE" id="PS51892">
    <property type="entry name" value="SUBTILASE"/>
    <property type="match status" value="1"/>
</dbReference>
<comment type="similarity">
    <text evidence="2 10">Belongs to the peptidase S8 family.</text>
</comment>
<dbReference type="Pfam" id="PF00082">
    <property type="entry name" value="Peptidase_S8"/>
    <property type="match status" value="1"/>
</dbReference>
<dbReference type="InterPro" id="IPR023827">
    <property type="entry name" value="Peptidase_S8_Asp-AS"/>
</dbReference>
<evidence type="ECO:0000313" key="15">
    <source>
        <dbReference type="Proteomes" id="UP000622166"/>
    </source>
</evidence>
<evidence type="ECO:0000256" key="7">
    <source>
        <dbReference type="ARBA" id="ARBA00022825"/>
    </source>
</evidence>
<dbReference type="PRINTS" id="PR00723">
    <property type="entry name" value="SUBTILISIN"/>
</dbReference>
<evidence type="ECO:0000256" key="12">
    <source>
        <dbReference type="SAM" id="SignalP"/>
    </source>
</evidence>
<feature type="active site" description="Charge relay system" evidence="10">
    <location>
        <position position="98"/>
    </location>
</feature>
<dbReference type="Proteomes" id="UP000622166">
    <property type="component" value="Unassembled WGS sequence"/>
</dbReference>
<dbReference type="GO" id="GO:0006508">
    <property type="term" value="P:proteolysis"/>
    <property type="evidence" value="ECO:0007669"/>
    <property type="project" value="UniProtKB-KW"/>
</dbReference>
<dbReference type="PROSITE" id="PS00136">
    <property type="entry name" value="SUBTILASE_ASP"/>
    <property type="match status" value="1"/>
</dbReference>
<dbReference type="Gene3D" id="3.40.50.200">
    <property type="entry name" value="Peptidase S8/S53 domain"/>
    <property type="match status" value="1"/>
</dbReference>
<evidence type="ECO:0000256" key="2">
    <source>
        <dbReference type="ARBA" id="ARBA00011073"/>
    </source>
</evidence>
<evidence type="ECO:0000256" key="9">
    <source>
        <dbReference type="ARBA" id="ARBA00023136"/>
    </source>
</evidence>
<dbReference type="GO" id="GO:0004252">
    <property type="term" value="F:serine-type endopeptidase activity"/>
    <property type="evidence" value="ECO:0007669"/>
    <property type="project" value="UniProtKB-UniRule"/>
</dbReference>
<dbReference type="PANTHER" id="PTHR43806:SF11">
    <property type="entry name" value="CEREVISIN-RELATED"/>
    <property type="match status" value="1"/>
</dbReference>
<feature type="domain" description="Peptidase S8/S53" evidence="13">
    <location>
        <begin position="54"/>
        <end position="317"/>
    </location>
</feature>
<evidence type="ECO:0000256" key="11">
    <source>
        <dbReference type="SAM" id="Phobius"/>
    </source>
</evidence>
<gene>
    <name evidence="14" type="ORF">GCM10010365_28560</name>
</gene>
<evidence type="ECO:0000256" key="8">
    <source>
        <dbReference type="ARBA" id="ARBA00022989"/>
    </source>
</evidence>
<dbReference type="EMBL" id="BMVW01000004">
    <property type="protein sequence ID" value="GGZ07721.1"/>
    <property type="molecule type" value="Genomic_DNA"/>
</dbReference>
<evidence type="ECO:0000259" key="13">
    <source>
        <dbReference type="Pfam" id="PF00082"/>
    </source>
</evidence>
<feature type="signal peptide" evidence="12">
    <location>
        <begin position="1"/>
        <end position="30"/>
    </location>
</feature>
<evidence type="ECO:0000256" key="10">
    <source>
        <dbReference type="PROSITE-ProRule" id="PRU01240"/>
    </source>
</evidence>
<feature type="transmembrane region" description="Helical" evidence="11">
    <location>
        <begin position="362"/>
        <end position="382"/>
    </location>
</feature>
<dbReference type="InterPro" id="IPR050131">
    <property type="entry name" value="Peptidase_S8_subtilisin-like"/>
</dbReference>
<evidence type="ECO:0000313" key="14">
    <source>
        <dbReference type="EMBL" id="GGZ07721.1"/>
    </source>
</evidence>
<dbReference type="NCBIfam" id="TIGR03921">
    <property type="entry name" value="T7SS_mycosin"/>
    <property type="match status" value="1"/>
</dbReference>
<dbReference type="InterPro" id="IPR015500">
    <property type="entry name" value="Peptidase_S8_subtilisin-rel"/>
</dbReference>
<dbReference type="RefSeq" id="WP_189858875.1">
    <property type="nucleotide sequence ID" value="NZ_BMVW01000004.1"/>
</dbReference>
<dbReference type="InterPro" id="IPR023834">
    <property type="entry name" value="T7SS_pept_S8A_mycosin"/>
</dbReference>
<keyword evidence="7 10" id="KW-0720">Serine protease</keyword>
<dbReference type="AlphaFoldDB" id="A0A918PHC5"/>
<keyword evidence="6 10" id="KW-0378">Hydrolase</keyword>
<dbReference type="InterPro" id="IPR036852">
    <property type="entry name" value="Peptidase_S8/S53_dom_sf"/>
</dbReference>
<accession>A0A918PHC5</accession>
<reference evidence="14" key="2">
    <citation type="submission" date="2020-09" db="EMBL/GenBank/DDBJ databases">
        <authorList>
            <person name="Sun Q."/>
            <person name="Ohkuma M."/>
        </authorList>
    </citation>
    <scope>NUCLEOTIDE SEQUENCE</scope>
    <source>
        <strain evidence="14">JCM 4815</strain>
    </source>
</reference>
<sequence length="398" mass="40650">MSAAPRRGAALLSVLLAATLALLPATAAHADGIRGKQWALAAMHTEEAWRTTKGAGITVAVLDTGVDDEHPDLKGNVLRGKDLVGFGAGRGDSAWANHGTAMAGIIAGHGHGAGNADGVLGIAPEARILPVRVILEDKDPARGEARKTRGNALAEGIRWAADQGADIINLSLGDDSESAHPEPAEDAAVRYALEKGSVVVASAGNGGEKGDHISYPAAYPGVIAATAVDQYGTRASFSTRRWYATVSAPGVDVVIADPDGEYYEGWGTSAAAAFVSGAVALVRAAHPGLTPAQIKRLLEDTARDVPAGGRDDSHGFGFVDPAAAIEKGAGVKPERRTAAAYGHKYFGPGPDPAGSGGDAFDWAAPVAGGLGVLLLGTAVVVWRGRDRRYADAPRPGAH</sequence>
<keyword evidence="15" id="KW-1185">Reference proteome</keyword>
<evidence type="ECO:0000256" key="6">
    <source>
        <dbReference type="ARBA" id="ARBA00022801"/>
    </source>
</evidence>
<keyword evidence="8 11" id="KW-1133">Transmembrane helix</keyword>
<reference evidence="14" key="1">
    <citation type="journal article" date="2014" name="Int. J. Syst. Evol. Microbiol.">
        <title>Complete genome sequence of Corynebacterium casei LMG S-19264T (=DSM 44701T), isolated from a smear-ripened cheese.</title>
        <authorList>
            <consortium name="US DOE Joint Genome Institute (JGI-PGF)"/>
            <person name="Walter F."/>
            <person name="Albersmeier A."/>
            <person name="Kalinowski J."/>
            <person name="Ruckert C."/>
        </authorList>
    </citation>
    <scope>NUCLEOTIDE SEQUENCE</scope>
    <source>
        <strain evidence="14">JCM 4815</strain>
    </source>
</reference>
<feature type="chain" id="PRO_5037226410" evidence="12">
    <location>
        <begin position="31"/>
        <end position="398"/>
    </location>
</feature>
<keyword evidence="4 10" id="KW-0645">Protease</keyword>
<evidence type="ECO:0000256" key="1">
    <source>
        <dbReference type="ARBA" id="ARBA00004162"/>
    </source>
</evidence>
<keyword evidence="12" id="KW-0732">Signal</keyword>
<evidence type="ECO:0000256" key="4">
    <source>
        <dbReference type="ARBA" id="ARBA00022670"/>
    </source>
</evidence>
<organism evidence="14 15">
    <name type="scientific">Streptomyces poonensis</name>
    <dbReference type="NCBI Taxonomy" id="68255"/>
    <lineage>
        <taxon>Bacteria</taxon>
        <taxon>Bacillati</taxon>
        <taxon>Actinomycetota</taxon>
        <taxon>Actinomycetes</taxon>
        <taxon>Kitasatosporales</taxon>
        <taxon>Streptomycetaceae</taxon>
        <taxon>Streptomyces</taxon>
    </lineage>
</organism>
<dbReference type="InterPro" id="IPR000209">
    <property type="entry name" value="Peptidase_S8/S53_dom"/>
</dbReference>